<evidence type="ECO:0000313" key="6">
    <source>
        <dbReference type="Proteomes" id="UP001232445"/>
    </source>
</evidence>
<evidence type="ECO:0000313" key="5">
    <source>
        <dbReference type="EMBL" id="MDQ0338045.1"/>
    </source>
</evidence>
<dbReference type="InterPro" id="IPR017911">
    <property type="entry name" value="MacB-like_ATP-bd"/>
</dbReference>
<evidence type="ECO:0000259" key="4">
    <source>
        <dbReference type="PROSITE" id="PS50893"/>
    </source>
</evidence>
<comment type="caution">
    <text evidence="5">The sequence shown here is derived from an EMBL/GenBank/DDBJ whole genome shotgun (WGS) entry which is preliminary data.</text>
</comment>
<name>A0ABU0CNQ8_9BACI</name>
<dbReference type="SUPFAM" id="SSF52540">
    <property type="entry name" value="P-loop containing nucleoside triphosphate hydrolases"/>
    <property type="match status" value="1"/>
</dbReference>
<dbReference type="InterPro" id="IPR003439">
    <property type="entry name" value="ABC_transporter-like_ATP-bd"/>
</dbReference>
<gene>
    <name evidence="5" type="ORF">J2S00_000828</name>
</gene>
<keyword evidence="2" id="KW-0547">Nucleotide-binding</keyword>
<organism evidence="5 6">
    <name type="scientific">Caldalkalibacillus uzonensis</name>
    <dbReference type="NCBI Taxonomy" id="353224"/>
    <lineage>
        <taxon>Bacteria</taxon>
        <taxon>Bacillati</taxon>
        <taxon>Bacillota</taxon>
        <taxon>Bacilli</taxon>
        <taxon>Bacillales</taxon>
        <taxon>Bacillaceae</taxon>
        <taxon>Caldalkalibacillus</taxon>
    </lineage>
</organism>
<dbReference type="SMART" id="SM00382">
    <property type="entry name" value="AAA"/>
    <property type="match status" value="1"/>
</dbReference>
<dbReference type="Pfam" id="PF00005">
    <property type="entry name" value="ABC_tran"/>
    <property type="match status" value="1"/>
</dbReference>
<dbReference type="PROSITE" id="PS00211">
    <property type="entry name" value="ABC_TRANSPORTER_1"/>
    <property type="match status" value="1"/>
</dbReference>
<evidence type="ECO:0000256" key="2">
    <source>
        <dbReference type="ARBA" id="ARBA00022741"/>
    </source>
</evidence>
<reference evidence="5 6" key="1">
    <citation type="submission" date="2023-07" db="EMBL/GenBank/DDBJ databases">
        <title>Genomic Encyclopedia of Type Strains, Phase IV (KMG-IV): sequencing the most valuable type-strain genomes for metagenomic binning, comparative biology and taxonomic classification.</title>
        <authorList>
            <person name="Goeker M."/>
        </authorList>
    </citation>
    <scope>NUCLEOTIDE SEQUENCE [LARGE SCALE GENOMIC DNA]</scope>
    <source>
        <strain evidence="5 6">DSM 17740</strain>
    </source>
</reference>
<accession>A0ABU0CNQ8</accession>
<dbReference type="PANTHER" id="PTHR24220">
    <property type="entry name" value="IMPORT ATP-BINDING PROTEIN"/>
    <property type="match status" value="1"/>
</dbReference>
<dbReference type="InterPro" id="IPR027417">
    <property type="entry name" value="P-loop_NTPase"/>
</dbReference>
<dbReference type="PROSITE" id="PS50893">
    <property type="entry name" value="ABC_TRANSPORTER_2"/>
    <property type="match status" value="1"/>
</dbReference>
<dbReference type="Proteomes" id="UP001232445">
    <property type="component" value="Unassembled WGS sequence"/>
</dbReference>
<dbReference type="Gene3D" id="3.40.50.300">
    <property type="entry name" value="P-loop containing nucleotide triphosphate hydrolases"/>
    <property type="match status" value="1"/>
</dbReference>
<keyword evidence="6" id="KW-1185">Reference proteome</keyword>
<dbReference type="InterPro" id="IPR015854">
    <property type="entry name" value="ABC_transpr_LolD-like"/>
</dbReference>
<protein>
    <submittedName>
        <fullName evidence="5">ABC transport system ATP-binding protein</fullName>
    </submittedName>
</protein>
<dbReference type="InterPro" id="IPR017871">
    <property type="entry name" value="ABC_transporter-like_CS"/>
</dbReference>
<dbReference type="RefSeq" id="WP_307335773.1">
    <property type="nucleotide sequence ID" value="NZ_JAUSUQ010000002.1"/>
</dbReference>
<dbReference type="PANTHER" id="PTHR24220:SF86">
    <property type="entry name" value="ABC TRANSPORTER ABCH.1"/>
    <property type="match status" value="1"/>
</dbReference>
<dbReference type="EMBL" id="JAUSUQ010000002">
    <property type="protein sequence ID" value="MDQ0338045.1"/>
    <property type="molecule type" value="Genomic_DNA"/>
</dbReference>
<feature type="domain" description="ABC transporter" evidence="4">
    <location>
        <begin position="6"/>
        <end position="235"/>
    </location>
</feature>
<evidence type="ECO:0000256" key="1">
    <source>
        <dbReference type="ARBA" id="ARBA00022448"/>
    </source>
</evidence>
<dbReference type="GO" id="GO:0005524">
    <property type="term" value="F:ATP binding"/>
    <property type="evidence" value="ECO:0007669"/>
    <property type="project" value="UniProtKB-KW"/>
</dbReference>
<evidence type="ECO:0000256" key="3">
    <source>
        <dbReference type="ARBA" id="ARBA00022840"/>
    </source>
</evidence>
<sequence>MSETIINIQNLTKTYQVGGEVVHALRDVSLQVKTGEFLAIMGPSGSGKSTLMNIIGCLDRPDSGQYILDGKEIDKLSENELAIVRNKKIGFVFQNFNLLSHMTALENVELPLLYRGMRTKERKMVAYECLQKVGLEERAHHLPNQLSGGQQQRVAIARALVGHPPILLADEPTGVLDSKTGLEIIAVIKSLNEQGHTIIVITHDPSVAEHSKRVVYLRDGQLFQERGDLIGSLPVH</sequence>
<keyword evidence="3 5" id="KW-0067">ATP-binding</keyword>
<proteinExistence type="predicted"/>
<keyword evidence="1" id="KW-0813">Transport</keyword>
<dbReference type="CDD" id="cd03255">
    <property type="entry name" value="ABC_MJ0796_LolCDE_FtsE"/>
    <property type="match status" value="1"/>
</dbReference>
<dbReference type="InterPro" id="IPR003593">
    <property type="entry name" value="AAA+_ATPase"/>
</dbReference>